<dbReference type="Gene3D" id="3.30.1490.150">
    <property type="entry name" value="Hypothetical protein ph0010, domain 2"/>
    <property type="match status" value="1"/>
</dbReference>
<dbReference type="InterPro" id="IPR023473">
    <property type="entry name" value="AMMECR1"/>
</dbReference>
<reference evidence="2 3" key="1">
    <citation type="submission" date="2019-02" db="EMBL/GenBank/DDBJ databases">
        <title>Deep-cultivation of Planctomycetes and their phenomic and genomic characterization uncovers novel biology.</title>
        <authorList>
            <person name="Wiegand S."/>
            <person name="Jogler M."/>
            <person name="Boedeker C."/>
            <person name="Pinto D."/>
            <person name="Vollmers J."/>
            <person name="Rivas-Marin E."/>
            <person name="Kohn T."/>
            <person name="Peeters S.H."/>
            <person name="Heuer A."/>
            <person name="Rast P."/>
            <person name="Oberbeckmann S."/>
            <person name="Bunk B."/>
            <person name="Jeske O."/>
            <person name="Meyerdierks A."/>
            <person name="Storesund J.E."/>
            <person name="Kallscheuer N."/>
            <person name="Luecker S."/>
            <person name="Lage O.M."/>
            <person name="Pohl T."/>
            <person name="Merkel B.J."/>
            <person name="Hornburger P."/>
            <person name="Mueller R.-W."/>
            <person name="Bruemmer F."/>
            <person name="Labrenz M."/>
            <person name="Spormann A.M."/>
            <person name="Op Den Camp H."/>
            <person name="Overmann J."/>
            <person name="Amann R."/>
            <person name="Jetten M.S.M."/>
            <person name="Mascher T."/>
            <person name="Medema M.H."/>
            <person name="Devos D.P."/>
            <person name="Kaster A.-K."/>
            <person name="Ovreas L."/>
            <person name="Rohde M."/>
            <person name="Galperin M.Y."/>
            <person name="Jogler C."/>
        </authorList>
    </citation>
    <scope>NUCLEOTIDE SEQUENCE [LARGE SCALE GENOMIC DNA]</scope>
    <source>
        <strain evidence="2 3">Q31b</strain>
    </source>
</reference>
<name>A0A5C6DS91_9BACT</name>
<sequence length="216" mass="24358">MQMSVEQSRLPKSDRERLLDVAEQSIAAGLQTRRIVEPELVSYSDALRHVQASFVTLRTDEQLRGCVGSVEASDPLVFDVSHNAFRAAFNNGRYPALTEAEFPSLTIQVTVLSPLKHLITRSLGDVIAKIQPGVDGVVLRLGRRHAMFLPEIWETLQDPVELFRHLRLKAGLPPERWSPRIRVSTFQTQRFSRLKPVDFINRSESAAGSRPLTAHR</sequence>
<feature type="domain" description="AMMECR1" evidence="1">
    <location>
        <begin position="13"/>
        <end position="202"/>
    </location>
</feature>
<protein>
    <recommendedName>
        <fullName evidence="1">AMMECR1 domain-containing protein</fullName>
    </recommendedName>
</protein>
<comment type="caution">
    <text evidence="2">The sequence shown here is derived from an EMBL/GenBank/DDBJ whole genome shotgun (WGS) entry which is preliminary data.</text>
</comment>
<evidence type="ECO:0000259" key="1">
    <source>
        <dbReference type="PROSITE" id="PS51112"/>
    </source>
</evidence>
<keyword evidence="3" id="KW-1185">Reference proteome</keyword>
<dbReference type="PANTHER" id="PTHR13016:SF0">
    <property type="entry name" value="AMME SYNDROME CANDIDATE GENE 1 PROTEIN"/>
    <property type="match status" value="1"/>
</dbReference>
<dbReference type="PROSITE" id="PS51112">
    <property type="entry name" value="AMMECR1"/>
    <property type="match status" value="1"/>
</dbReference>
<dbReference type="NCBIfam" id="TIGR04335">
    <property type="entry name" value="AmmeMemoSam_A"/>
    <property type="match status" value="1"/>
</dbReference>
<dbReference type="EMBL" id="SJPY01000007">
    <property type="protein sequence ID" value="TWU37639.1"/>
    <property type="molecule type" value="Genomic_DNA"/>
</dbReference>
<dbReference type="PANTHER" id="PTHR13016">
    <property type="entry name" value="AMMECR1 HOMOLOG"/>
    <property type="match status" value="1"/>
</dbReference>
<organism evidence="2 3">
    <name type="scientific">Novipirellula aureliae</name>
    <dbReference type="NCBI Taxonomy" id="2527966"/>
    <lineage>
        <taxon>Bacteria</taxon>
        <taxon>Pseudomonadati</taxon>
        <taxon>Planctomycetota</taxon>
        <taxon>Planctomycetia</taxon>
        <taxon>Pirellulales</taxon>
        <taxon>Pirellulaceae</taxon>
        <taxon>Novipirellula</taxon>
    </lineage>
</organism>
<dbReference type="Gene3D" id="3.30.700.20">
    <property type="entry name" value="Hypothetical protein ph0010, domain 1"/>
    <property type="match status" value="1"/>
</dbReference>
<dbReference type="AlphaFoldDB" id="A0A5C6DS91"/>
<evidence type="ECO:0000313" key="3">
    <source>
        <dbReference type="Proteomes" id="UP000315471"/>
    </source>
</evidence>
<evidence type="ECO:0000313" key="2">
    <source>
        <dbReference type="EMBL" id="TWU37639.1"/>
    </source>
</evidence>
<dbReference type="InterPro" id="IPR027485">
    <property type="entry name" value="AMMECR1_N"/>
</dbReference>
<proteinExistence type="predicted"/>
<dbReference type="InterPro" id="IPR027623">
    <property type="entry name" value="AmmeMemoSam_A"/>
</dbReference>
<accession>A0A5C6DS91</accession>
<dbReference type="Proteomes" id="UP000315471">
    <property type="component" value="Unassembled WGS sequence"/>
</dbReference>
<gene>
    <name evidence="2" type="ORF">Q31b_44270</name>
</gene>
<dbReference type="SUPFAM" id="SSF143447">
    <property type="entry name" value="AMMECR1-like"/>
    <property type="match status" value="1"/>
</dbReference>
<dbReference type="Pfam" id="PF01871">
    <property type="entry name" value="AMMECR1"/>
    <property type="match status" value="1"/>
</dbReference>
<dbReference type="InterPro" id="IPR002733">
    <property type="entry name" value="AMMECR1_domain"/>
</dbReference>
<dbReference type="InterPro" id="IPR036071">
    <property type="entry name" value="AMMECR1_dom_sf"/>
</dbReference>
<dbReference type="OrthoDB" id="159752at2"/>